<protein>
    <submittedName>
        <fullName evidence="2">Pyridoxamine 5'-phosphate oxidase family protein</fullName>
    </submittedName>
</protein>
<accession>A0A5C6VDJ9</accession>
<gene>
    <name evidence="2" type="ORF">FRZ40_31830</name>
</gene>
<proteinExistence type="predicted"/>
<evidence type="ECO:0000259" key="1">
    <source>
        <dbReference type="Pfam" id="PF01243"/>
    </source>
</evidence>
<dbReference type="PANTHER" id="PTHR40660:SF1">
    <property type="entry name" value="5'-PHOSPHATE OXIDASE PUTATIVE DOMAIN-CONTAINING PROTEIN-RELATED"/>
    <property type="match status" value="1"/>
</dbReference>
<organism evidence="2 3">
    <name type="scientific">Paraburkholderia azotifigens</name>
    <dbReference type="NCBI Taxonomy" id="2057004"/>
    <lineage>
        <taxon>Bacteria</taxon>
        <taxon>Pseudomonadati</taxon>
        <taxon>Pseudomonadota</taxon>
        <taxon>Betaproteobacteria</taxon>
        <taxon>Burkholderiales</taxon>
        <taxon>Burkholderiaceae</taxon>
        <taxon>Paraburkholderia</taxon>
    </lineage>
</organism>
<dbReference type="Proteomes" id="UP000321776">
    <property type="component" value="Unassembled WGS sequence"/>
</dbReference>
<name>A0A5C6VDJ9_9BURK</name>
<evidence type="ECO:0000313" key="2">
    <source>
        <dbReference type="EMBL" id="TXC81128.1"/>
    </source>
</evidence>
<feature type="domain" description="Pyridoxamine 5'-phosphate oxidase N-terminal" evidence="1">
    <location>
        <begin position="4"/>
        <end position="120"/>
    </location>
</feature>
<dbReference type="InterPro" id="IPR011576">
    <property type="entry name" value="Pyridox_Oxase_N"/>
</dbReference>
<dbReference type="InterPro" id="IPR012349">
    <property type="entry name" value="Split_barrel_FMN-bd"/>
</dbReference>
<dbReference type="Pfam" id="PF01243">
    <property type="entry name" value="PNPOx_N"/>
    <property type="match status" value="1"/>
</dbReference>
<dbReference type="EMBL" id="VOQS01000005">
    <property type="protein sequence ID" value="TXC81128.1"/>
    <property type="molecule type" value="Genomic_DNA"/>
</dbReference>
<reference evidence="2 3" key="1">
    <citation type="journal article" date="2018" name="Int. J. Syst. Evol. Microbiol.">
        <title>Paraburkholderia azotifigens sp. nov., a nitrogen-fixing bacterium isolated from paddy soil.</title>
        <authorList>
            <person name="Choi G.M."/>
            <person name="Im W.T."/>
        </authorList>
    </citation>
    <scope>NUCLEOTIDE SEQUENCE [LARGE SCALE GENOMIC DNA]</scope>
    <source>
        <strain evidence="2 3">NF 2-5-3</strain>
    </source>
</reference>
<dbReference type="AlphaFoldDB" id="A0A5C6VDJ9"/>
<dbReference type="Gene3D" id="2.30.110.10">
    <property type="entry name" value="Electron Transport, Fmn-binding Protein, Chain A"/>
    <property type="match status" value="1"/>
</dbReference>
<sequence length="159" mass="17819">MPILTAEMLDIIQRTILSFVATINKDGSPNLSPKASLIAHNDALFFADIASPQTIKNILRNPEISINVVDVFSRRGYRFNGRATVLPVGDVDRDFVAEWVWRTNGRDYPVDHVVRIDVREALPLLSPAYRFGAGVSEKGLRETYMAKYGVEKQNQSALE</sequence>
<evidence type="ECO:0000313" key="3">
    <source>
        <dbReference type="Proteomes" id="UP000321776"/>
    </source>
</evidence>
<dbReference type="SUPFAM" id="SSF50475">
    <property type="entry name" value="FMN-binding split barrel"/>
    <property type="match status" value="1"/>
</dbReference>
<comment type="caution">
    <text evidence="2">The sequence shown here is derived from an EMBL/GenBank/DDBJ whole genome shotgun (WGS) entry which is preliminary data.</text>
</comment>
<dbReference type="PANTHER" id="PTHR40660">
    <property type="entry name" value="5'-PHOSPHATE OXIDASE PUTATIVE DOMAIN-CONTAINING PROTEIN-RELATED"/>
    <property type="match status" value="1"/>
</dbReference>